<dbReference type="SMART" id="SM00342">
    <property type="entry name" value="HTH_ARAC"/>
    <property type="match status" value="1"/>
</dbReference>
<evidence type="ECO:0000256" key="3">
    <source>
        <dbReference type="ARBA" id="ARBA00022679"/>
    </source>
</evidence>
<keyword evidence="14" id="KW-1185">Reference proteome</keyword>
<sequence length="187" mass="21392">MQAKNTSSIPAVYWQAIKENDPEFDDRFFYGVQTTGVFCRPSCKSRLPNKENVQIFKNAFIALEQGYRPCKRCKPDGLKLPMEEWVQQISEWIDVHFTEEVTLSSLAETTHSSPYHLQRSFKKVTGISPLVYLQQKRLEKAAQELTSTSRSVTEIGRAAGFSNTPYFITLFKKKTGQTPAQFRKGVN</sequence>
<dbReference type="GO" id="GO:0006281">
    <property type="term" value="P:DNA repair"/>
    <property type="evidence" value="ECO:0007669"/>
    <property type="project" value="UniProtKB-KW"/>
</dbReference>
<keyword evidence="8" id="KW-0238">DNA-binding</keyword>
<dbReference type="InterPro" id="IPR020449">
    <property type="entry name" value="Tscrpt_reg_AraC-type_HTH"/>
</dbReference>
<dbReference type="GO" id="GO:0008168">
    <property type="term" value="F:methyltransferase activity"/>
    <property type="evidence" value="ECO:0007669"/>
    <property type="project" value="UniProtKB-KW"/>
</dbReference>
<comment type="cofactor">
    <cofactor evidence="1">
        <name>Zn(2+)</name>
        <dbReference type="ChEBI" id="CHEBI:29105"/>
    </cofactor>
</comment>
<keyword evidence="5" id="KW-0227">DNA damage</keyword>
<dbReference type="Gene3D" id="1.10.10.60">
    <property type="entry name" value="Homeodomain-like"/>
    <property type="match status" value="2"/>
</dbReference>
<accession>A0A2P8H2C0</accession>
<dbReference type="PIRSF" id="PIRSF000408">
    <property type="entry name" value="Alkyltransferas_AdaA"/>
    <property type="match status" value="1"/>
</dbReference>
<dbReference type="Proteomes" id="UP000242682">
    <property type="component" value="Unassembled WGS sequence"/>
</dbReference>
<dbReference type="EMBL" id="PYAT01000005">
    <property type="protein sequence ID" value="PSL40350.1"/>
    <property type="molecule type" value="Genomic_DNA"/>
</dbReference>
<gene>
    <name evidence="13" type="ORF">B0H99_105127</name>
</gene>
<keyword evidence="3" id="KW-0808">Transferase</keyword>
<dbReference type="PROSITE" id="PS00041">
    <property type="entry name" value="HTH_ARAC_FAMILY_1"/>
    <property type="match status" value="1"/>
</dbReference>
<keyword evidence="9" id="KW-0010">Activator</keyword>
<dbReference type="SUPFAM" id="SSF57884">
    <property type="entry name" value="Ada DNA repair protein, N-terminal domain (N-Ada 10)"/>
    <property type="match status" value="1"/>
</dbReference>
<evidence type="ECO:0000256" key="5">
    <source>
        <dbReference type="ARBA" id="ARBA00022763"/>
    </source>
</evidence>
<evidence type="ECO:0000256" key="8">
    <source>
        <dbReference type="ARBA" id="ARBA00023125"/>
    </source>
</evidence>
<dbReference type="AlphaFoldDB" id="A0A2P8H2C0"/>
<evidence type="ECO:0000256" key="6">
    <source>
        <dbReference type="ARBA" id="ARBA00022833"/>
    </source>
</evidence>
<dbReference type="GO" id="GO:0043565">
    <property type="term" value="F:sequence-specific DNA binding"/>
    <property type="evidence" value="ECO:0007669"/>
    <property type="project" value="InterPro"/>
</dbReference>
<name>A0A2P8H2C0_9BACL</name>
<proteinExistence type="predicted"/>
<comment type="caution">
    <text evidence="13">The sequence shown here is derived from an EMBL/GenBank/DDBJ whole genome shotgun (WGS) entry which is preliminary data.</text>
</comment>
<dbReference type="PROSITE" id="PS01124">
    <property type="entry name" value="HTH_ARAC_FAMILY_2"/>
    <property type="match status" value="1"/>
</dbReference>
<keyword evidence="4" id="KW-0479">Metal-binding</keyword>
<dbReference type="InterPro" id="IPR035451">
    <property type="entry name" value="Ada-like_dom_sf"/>
</dbReference>
<feature type="domain" description="HTH araC/xylS-type" evidence="12">
    <location>
        <begin position="87"/>
        <end position="185"/>
    </location>
</feature>
<dbReference type="Gene3D" id="3.40.10.10">
    <property type="entry name" value="DNA Methylphosphotriester Repair Domain"/>
    <property type="match status" value="1"/>
</dbReference>
<dbReference type="SUPFAM" id="SSF46689">
    <property type="entry name" value="Homeodomain-like"/>
    <property type="match status" value="2"/>
</dbReference>
<evidence type="ECO:0000256" key="2">
    <source>
        <dbReference type="ARBA" id="ARBA00022603"/>
    </source>
</evidence>
<dbReference type="PRINTS" id="PR00032">
    <property type="entry name" value="HTHARAC"/>
</dbReference>
<keyword evidence="11" id="KW-0234">DNA repair</keyword>
<evidence type="ECO:0000256" key="1">
    <source>
        <dbReference type="ARBA" id="ARBA00001947"/>
    </source>
</evidence>
<dbReference type="InterPro" id="IPR016220">
    <property type="entry name" value="Me-P-triester_DNA_alkyl-Trfase"/>
</dbReference>
<dbReference type="PANTHER" id="PTHR43280:SF28">
    <property type="entry name" value="HTH-TYPE TRANSCRIPTIONAL ACTIVATOR RHAS"/>
    <property type="match status" value="1"/>
</dbReference>
<evidence type="ECO:0000256" key="4">
    <source>
        <dbReference type="ARBA" id="ARBA00022723"/>
    </source>
</evidence>
<dbReference type="OrthoDB" id="9802228at2"/>
<protein>
    <submittedName>
        <fullName evidence="13">AraC family transcriptional regulator</fullName>
    </submittedName>
</protein>
<keyword evidence="2" id="KW-0489">Methyltransferase</keyword>
<dbReference type="InterPro" id="IPR009057">
    <property type="entry name" value="Homeodomain-like_sf"/>
</dbReference>
<organism evidence="13 14">
    <name type="scientific">Planomicrobium soli</name>
    <dbReference type="NCBI Taxonomy" id="1176648"/>
    <lineage>
        <taxon>Bacteria</taxon>
        <taxon>Bacillati</taxon>
        <taxon>Bacillota</taxon>
        <taxon>Bacilli</taxon>
        <taxon>Bacillales</taxon>
        <taxon>Caryophanaceae</taxon>
        <taxon>Planomicrobium</taxon>
    </lineage>
</organism>
<dbReference type="InterPro" id="IPR004026">
    <property type="entry name" value="Ada_DNA_repair_Zn-bd"/>
</dbReference>
<keyword evidence="6" id="KW-0862">Zinc</keyword>
<evidence type="ECO:0000313" key="13">
    <source>
        <dbReference type="EMBL" id="PSL40350.1"/>
    </source>
</evidence>
<reference evidence="13 14" key="1">
    <citation type="submission" date="2018-03" db="EMBL/GenBank/DDBJ databases">
        <title>Genomic Encyclopedia of Type Strains, Phase III (KMG-III): the genomes of soil and plant-associated and newly described type strains.</title>
        <authorList>
            <person name="Whitman W."/>
        </authorList>
    </citation>
    <scope>NUCLEOTIDE SEQUENCE [LARGE SCALE GENOMIC DNA]</scope>
    <source>
        <strain evidence="13 14">CGMCC 1.12259</strain>
    </source>
</reference>
<evidence type="ECO:0000259" key="12">
    <source>
        <dbReference type="PROSITE" id="PS01124"/>
    </source>
</evidence>
<evidence type="ECO:0000256" key="7">
    <source>
        <dbReference type="ARBA" id="ARBA00023015"/>
    </source>
</evidence>
<dbReference type="Pfam" id="PF12833">
    <property type="entry name" value="HTH_18"/>
    <property type="match status" value="1"/>
</dbReference>
<keyword evidence="7" id="KW-0805">Transcription regulation</keyword>
<keyword evidence="10" id="KW-0804">Transcription</keyword>
<evidence type="ECO:0000256" key="10">
    <source>
        <dbReference type="ARBA" id="ARBA00023163"/>
    </source>
</evidence>
<dbReference type="PANTHER" id="PTHR43280">
    <property type="entry name" value="ARAC-FAMILY TRANSCRIPTIONAL REGULATOR"/>
    <property type="match status" value="1"/>
</dbReference>
<evidence type="ECO:0000313" key="14">
    <source>
        <dbReference type="Proteomes" id="UP000242682"/>
    </source>
</evidence>
<dbReference type="RefSeq" id="WP_106533134.1">
    <property type="nucleotide sequence ID" value="NZ_PYAT01000005.1"/>
</dbReference>
<dbReference type="Pfam" id="PF02805">
    <property type="entry name" value="Ada_Zn_binding"/>
    <property type="match status" value="1"/>
</dbReference>
<evidence type="ECO:0000256" key="9">
    <source>
        <dbReference type="ARBA" id="ARBA00023159"/>
    </source>
</evidence>
<dbReference type="InterPro" id="IPR018060">
    <property type="entry name" value="HTH_AraC"/>
</dbReference>
<evidence type="ECO:0000256" key="11">
    <source>
        <dbReference type="ARBA" id="ARBA00023204"/>
    </source>
</evidence>
<dbReference type="InterPro" id="IPR018062">
    <property type="entry name" value="HTH_AraC-typ_CS"/>
</dbReference>
<dbReference type="GO" id="GO:0003700">
    <property type="term" value="F:DNA-binding transcription factor activity"/>
    <property type="evidence" value="ECO:0007669"/>
    <property type="project" value="InterPro"/>
</dbReference>
<dbReference type="GO" id="GO:0008270">
    <property type="term" value="F:zinc ion binding"/>
    <property type="evidence" value="ECO:0007669"/>
    <property type="project" value="InterPro"/>
</dbReference>
<dbReference type="GO" id="GO:0032259">
    <property type="term" value="P:methylation"/>
    <property type="evidence" value="ECO:0007669"/>
    <property type="project" value="UniProtKB-KW"/>
</dbReference>